<dbReference type="PANTHER" id="PTHR38107:SF3">
    <property type="entry name" value="LYSOZYME RRRD-RELATED"/>
    <property type="match status" value="1"/>
</dbReference>
<evidence type="ECO:0000256" key="3">
    <source>
        <dbReference type="ARBA" id="ARBA00022638"/>
    </source>
</evidence>
<evidence type="ECO:0000313" key="9">
    <source>
        <dbReference type="EMBL" id="KAA0970792.1"/>
    </source>
</evidence>
<dbReference type="InterPro" id="IPR051018">
    <property type="entry name" value="Bacteriophage_GH24"/>
</dbReference>
<dbReference type="InterPro" id="IPR033907">
    <property type="entry name" value="Endolysin_autolysin"/>
</dbReference>
<keyword evidence="4 7" id="KW-0378">Hydrolase</keyword>
<dbReference type="PANTHER" id="PTHR38107">
    <property type="match status" value="1"/>
</dbReference>
<dbReference type="InterPro" id="IPR002196">
    <property type="entry name" value="Glyco_hydro_24"/>
</dbReference>
<keyword evidence="10" id="KW-1185">Reference proteome</keyword>
<protein>
    <recommendedName>
        <fullName evidence="7">Lysozyme</fullName>
        <ecNumber evidence="7">3.2.1.17</ecNumber>
    </recommendedName>
</protein>
<dbReference type="GO" id="GO:0003796">
    <property type="term" value="F:lysozyme activity"/>
    <property type="evidence" value="ECO:0007669"/>
    <property type="project" value="UniProtKB-EC"/>
</dbReference>
<dbReference type="EMBL" id="VTWH01000002">
    <property type="protein sequence ID" value="KAA0970792.1"/>
    <property type="molecule type" value="Genomic_DNA"/>
</dbReference>
<dbReference type="HAMAP" id="MF_04110">
    <property type="entry name" value="ENDOLYSIN_T4"/>
    <property type="match status" value="1"/>
</dbReference>
<evidence type="ECO:0000256" key="6">
    <source>
        <dbReference type="ARBA" id="ARBA00023295"/>
    </source>
</evidence>
<evidence type="ECO:0000256" key="4">
    <source>
        <dbReference type="ARBA" id="ARBA00022801"/>
    </source>
</evidence>
<keyword evidence="3 7" id="KW-0081">Bacteriolytic enzyme</keyword>
<evidence type="ECO:0000256" key="2">
    <source>
        <dbReference type="ARBA" id="ARBA00022529"/>
    </source>
</evidence>
<dbReference type="InterPro" id="IPR034690">
    <property type="entry name" value="Endolysin_T4_type"/>
</dbReference>
<keyword evidence="6 7" id="KW-0326">Glycosidase</keyword>
<comment type="similarity">
    <text evidence="7">Belongs to the glycosyl hydrolase 24 family.</text>
</comment>
<dbReference type="GO" id="GO:0042742">
    <property type="term" value="P:defense response to bacterium"/>
    <property type="evidence" value="ECO:0007669"/>
    <property type="project" value="UniProtKB-KW"/>
</dbReference>
<comment type="caution">
    <text evidence="9">The sequence shown here is derived from an EMBL/GenBank/DDBJ whole genome shotgun (WGS) entry which is preliminary data.</text>
</comment>
<evidence type="ECO:0000256" key="5">
    <source>
        <dbReference type="ARBA" id="ARBA00023200"/>
    </source>
</evidence>
<dbReference type="SUPFAM" id="SSF53955">
    <property type="entry name" value="Lysozyme-like"/>
    <property type="match status" value="1"/>
</dbReference>
<dbReference type="GO" id="GO:0009253">
    <property type="term" value="P:peptidoglycan catabolic process"/>
    <property type="evidence" value="ECO:0007669"/>
    <property type="project" value="InterPro"/>
</dbReference>
<dbReference type="GO" id="GO:0016998">
    <property type="term" value="P:cell wall macromolecule catabolic process"/>
    <property type="evidence" value="ECO:0007669"/>
    <property type="project" value="InterPro"/>
</dbReference>
<accession>A0A5B0DXQ8</accession>
<dbReference type="Proteomes" id="UP000324738">
    <property type="component" value="Unassembled WGS sequence"/>
</dbReference>
<comment type="catalytic activity">
    <reaction evidence="1 7">
        <text>Hydrolysis of (1-&gt;4)-beta-linkages between N-acetylmuramic acid and N-acetyl-D-glucosamine residues in a peptidoglycan and between N-acetyl-D-glucosamine residues in chitodextrins.</text>
        <dbReference type="EC" id="3.2.1.17"/>
    </reaction>
</comment>
<dbReference type="CDD" id="cd00737">
    <property type="entry name" value="lyz_endolysin_autolysin"/>
    <property type="match status" value="1"/>
</dbReference>
<feature type="compositionally biased region" description="Polar residues" evidence="8">
    <location>
        <begin position="177"/>
        <end position="192"/>
    </location>
</feature>
<proteinExistence type="inferred from homology"/>
<organism evidence="9 10">
    <name type="scientific">Aureimonas fodinaquatilis</name>
    <dbReference type="NCBI Taxonomy" id="2565783"/>
    <lineage>
        <taxon>Bacteria</taxon>
        <taxon>Pseudomonadati</taxon>
        <taxon>Pseudomonadota</taxon>
        <taxon>Alphaproteobacteria</taxon>
        <taxon>Hyphomicrobiales</taxon>
        <taxon>Aurantimonadaceae</taxon>
        <taxon>Aureimonas</taxon>
    </lineage>
</organism>
<evidence type="ECO:0000313" key="10">
    <source>
        <dbReference type="Proteomes" id="UP000324738"/>
    </source>
</evidence>
<gene>
    <name evidence="9" type="ORF">FPY71_09970</name>
</gene>
<keyword evidence="2 7" id="KW-0929">Antimicrobial</keyword>
<dbReference type="AlphaFoldDB" id="A0A5B0DXQ8"/>
<dbReference type="GO" id="GO:0031640">
    <property type="term" value="P:killing of cells of another organism"/>
    <property type="evidence" value="ECO:0007669"/>
    <property type="project" value="UniProtKB-KW"/>
</dbReference>
<dbReference type="EC" id="3.2.1.17" evidence="7"/>
<dbReference type="OrthoDB" id="5327667at2"/>
<feature type="region of interest" description="Disordered" evidence="8">
    <location>
        <begin position="177"/>
        <end position="205"/>
    </location>
</feature>
<keyword evidence="5" id="KW-1035">Host cytoplasm</keyword>
<sequence>MKMSNRGLAELAGHEGIVTSRYKDSVGVWTVGVGHTKPAGPPDPAKDTRTYEVQELIELFRKDVAKYESDVLRAVKVHLTQTQFDALVSFHYNTGGIANAQLTKSLNAKNFKLAGEQFMGWSKPAEIIPRRQKEQKLFQSGVYSNNGMANVYPASSSGAVQWGKGTRIDVLKMLETNASTSPPSNPDNSGVSGPNDGVSSPPRTPSIILAEIRALHEELEEAIR</sequence>
<evidence type="ECO:0000256" key="7">
    <source>
        <dbReference type="RuleBase" id="RU003788"/>
    </source>
</evidence>
<dbReference type="Gene3D" id="1.10.530.40">
    <property type="match status" value="1"/>
</dbReference>
<dbReference type="Pfam" id="PF00959">
    <property type="entry name" value="Phage_lysozyme"/>
    <property type="match status" value="1"/>
</dbReference>
<name>A0A5B0DXQ8_9HYPH</name>
<reference evidence="9 10" key="1">
    <citation type="submission" date="2019-08" db="EMBL/GenBank/DDBJ databases">
        <title>Aureimonas fodiniaquatilis sp. nov., isolated from a coal mine wastewater.</title>
        <authorList>
            <person name="Kim W."/>
        </authorList>
    </citation>
    <scope>NUCLEOTIDE SEQUENCE [LARGE SCALE GENOMIC DNA]</scope>
    <source>
        <strain evidence="9 10">CAU 1482</strain>
    </source>
</reference>
<dbReference type="InterPro" id="IPR023347">
    <property type="entry name" value="Lysozyme_dom_sf"/>
</dbReference>
<dbReference type="InterPro" id="IPR023346">
    <property type="entry name" value="Lysozyme-like_dom_sf"/>
</dbReference>
<evidence type="ECO:0000256" key="1">
    <source>
        <dbReference type="ARBA" id="ARBA00000632"/>
    </source>
</evidence>
<evidence type="ECO:0000256" key="8">
    <source>
        <dbReference type="SAM" id="MobiDB-lite"/>
    </source>
</evidence>